<keyword evidence="3" id="KW-1185">Reference proteome</keyword>
<dbReference type="EMBL" id="QKUF01000006">
    <property type="protein sequence ID" value="PZW31199.1"/>
    <property type="molecule type" value="Genomic_DNA"/>
</dbReference>
<evidence type="ECO:0000313" key="3">
    <source>
        <dbReference type="Proteomes" id="UP000248806"/>
    </source>
</evidence>
<dbReference type="Pfam" id="PF00805">
    <property type="entry name" value="Pentapeptide"/>
    <property type="match status" value="3"/>
</dbReference>
<dbReference type="PANTHER" id="PTHR14136:SF17">
    <property type="entry name" value="BTB_POZ DOMAIN-CONTAINING PROTEIN KCTD9"/>
    <property type="match status" value="1"/>
</dbReference>
<dbReference type="RefSeq" id="WP_111321946.1">
    <property type="nucleotide sequence ID" value="NZ_BIFX01000003.1"/>
</dbReference>
<sequence>MQKRMTTHKQAQRMNPDDVAEYLLSIQPKKALKKETDFLYLNSIVAAKQLLTFLVILLIIGLISFVLWRIYQSLSVVFIPSLIIILFFVLKWLGKRHLWIGFHDKTLWDILKDFSIPIILAVAAISVTTAQNEIQTFQVKVQEEQVQNEILQEFKNNIYDLISHEGLLQANEPARHSALSITLLTLRLLDKIHHEEYKGQVVLFLYESNLIYKEAPILSLREADLSRADLANAKLERADLSGANLSEANLTSALLSTADLSGANLTKANLNHAELLHVNLNYTKCEGANMQYARLTDVSASYSNFSHTTLTDADLRNAQFFSTIFTGAMMQRALLSQSVLTSTKLQGVDLEGAILTRADLSYADLTHAKLKDTDLRKANLDSATFQQADLTGANIQQANLFHTDLSIEQLNQTDTLRDSICGFAYTHSTHKPPLEQTTCPVFP</sequence>
<comment type="caution">
    <text evidence="2">The sequence shown here is derived from an EMBL/GenBank/DDBJ whole genome shotgun (WGS) entry which is preliminary data.</text>
</comment>
<keyword evidence="1" id="KW-0472">Membrane</keyword>
<dbReference type="PANTHER" id="PTHR14136">
    <property type="entry name" value="BTB_POZ DOMAIN-CONTAINING PROTEIN KCTD9"/>
    <property type="match status" value="1"/>
</dbReference>
<gene>
    <name evidence="2" type="ORF">EI42_02296</name>
</gene>
<feature type="transmembrane region" description="Helical" evidence="1">
    <location>
        <begin position="114"/>
        <end position="131"/>
    </location>
</feature>
<dbReference type="InterPro" id="IPR001646">
    <property type="entry name" value="5peptide_repeat"/>
</dbReference>
<protein>
    <submittedName>
        <fullName evidence="2">Uncharacterized protein YjbI with pentapeptide repeats</fullName>
    </submittedName>
</protein>
<feature type="transmembrane region" description="Helical" evidence="1">
    <location>
        <begin position="50"/>
        <end position="68"/>
    </location>
</feature>
<organism evidence="2 3">
    <name type="scientific">Thermosporothrix hazakensis</name>
    <dbReference type="NCBI Taxonomy" id="644383"/>
    <lineage>
        <taxon>Bacteria</taxon>
        <taxon>Bacillati</taxon>
        <taxon>Chloroflexota</taxon>
        <taxon>Ktedonobacteria</taxon>
        <taxon>Ktedonobacterales</taxon>
        <taxon>Thermosporotrichaceae</taxon>
        <taxon>Thermosporothrix</taxon>
    </lineage>
</organism>
<feature type="transmembrane region" description="Helical" evidence="1">
    <location>
        <begin position="74"/>
        <end position="93"/>
    </location>
</feature>
<dbReference type="Proteomes" id="UP000248806">
    <property type="component" value="Unassembled WGS sequence"/>
</dbReference>
<keyword evidence="1" id="KW-0812">Transmembrane</keyword>
<dbReference type="OrthoDB" id="160692at2"/>
<dbReference type="Gene3D" id="2.160.20.80">
    <property type="entry name" value="E3 ubiquitin-protein ligase SopA"/>
    <property type="match status" value="2"/>
</dbReference>
<evidence type="ECO:0000256" key="1">
    <source>
        <dbReference type="SAM" id="Phobius"/>
    </source>
</evidence>
<dbReference type="SUPFAM" id="SSF141571">
    <property type="entry name" value="Pentapeptide repeat-like"/>
    <property type="match status" value="1"/>
</dbReference>
<reference evidence="2 3" key="1">
    <citation type="submission" date="2018-06" db="EMBL/GenBank/DDBJ databases">
        <title>Genomic Encyclopedia of Archaeal and Bacterial Type Strains, Phase II (KMG-II): from individual species to whole genera.</title>
        <authorList>
            <person name="Goeker M."/>
        </authorList>
    </citation>
    <scope>NUCLEOTIDE SEQUENCE [LARGE SCALE GENOMIC DNA]</scope>
    <source>
        <strain evidence="2 3">ATCC BAA-1881</strain>
    </source>
</reference>
<keyword evidence="1" id="KW-1133">Transmembrane helix</keyword>
<dbReference type="AlphaFoldDB" id="A0A326U7P4"/>
<proteinExistence type="predicted"/>
<accession>A0A326U7P4</accession>
<name>A0A326U7P4_THEHA</name>
<evidence type="ECO:0000313" key="2">
    <source>
        <dbReference type="EMBL" id="PZW31199.1"/>
    </source>
</evidence>
<dbReference type="InterPro" id="IPR051082">
    <property type="entry name" value="Pentapeptide-BTB/POZ_domain"/>
</dbReference>